<comment type="caution">
    <text evidence="5">Lacks conserved residue(s) required for the propagation of feature annotation.</text>
</comment>
<dbReference type="AlphaFoldDB" id="A0A7S3ABN0"/>
<feature type="transmembrane region" description="Helical" evidence="5">
    <location>
        <begin position="78"/>
        <end position="111"/>
    </location>
</feature>
<accession>A0A7S3ABN0</accession>
<sequence length="163" mass="18021">MTSEYQPLGGDKESGGTPSEAPSTLQQITGKLTKAWASANDEKRSWGEFFAFSKMGVPTLAEVETWGWDNLKAFKGNFLLIFYVVWLIFNVINPVGLLFMVLFLFLSVYLVSSPSPSGLAVFASKVLTVFCVLYFSSKAIIAAAFISLLVSLRLFFFKPVSDF</sequence>
<evidence type="ECO:0000313" key="9">
    <source>
        <dbReference type="EMBL" id="CAE0066428.1"/>
    </source>
</evidence>
<evidence type="ECO:0000256" key="6">
    <source>
        <dbReference type="SAM" id="MobiDB-lite"/>
    </source>
</evidence>
<evidence type="ECO:0000313" key="7">
    <source>
        <dbReference type="EMBL" id="CAE0066403.1"/>
    </source>
</evidence>
<comment type="subcellular location">
    <subcellularLocation>
        <location evidence="1 5">Membrane</location>
        <topology evidence="1 5">Multi-pass membrane protein</topology>
    </subcellularLocation>
</comment>
<reference evidence="8" key="1">
    <citation type="submission" date="2021-01" db="EMBL/GenBank/DDBJ databases">
        <authorList>
            <person name="Corre E."/>
            <person name="Pelletier E."/>
            <person name="Niang G."/>
            <person name="Scheremetjew M."/>
            <person name="Finn R."/>
            <person name="Kale V."/>
            <person name="Holt S."/>
            <person name="Cochrane G."/>
            <person name="Meng A."/>
            <person name="Brown T."/>
            <person name="Cohen L."/>
        </authorList>
    </citation>
    <scope>NUCLEOTIDE SEQUENCE</scope>
    <source>
        <strain evidence="8">CCMP 769</strain>
    </source>
</reference>
<dbReference type="EMBL" id="HBHW01044399">
    <property type="protein sequence ID" value="CAE0066428.1"/>
    <property type="molecule type" value="Transcribed_RNA"/>
</dbReference>
<feature type="region of interest" description="Disordered" evidence="6">
    <location>
        <begin position="1"/>
        <end position="23"/>
    </location>
</feature>
<evidence type="ECO:0000256" key="2">
    <source>
        <dbReference type="ARBA" id="ARBA00022692"/>
    </source>
</evidence>
<evidence type="ECO:0000256" key="5">
    <source>
        <dbReference type="RuleBase" id="RU363107"/>
    </source>
</evidence>
<protein>
    <recommendedName>
        <fullName evidence="5">PRA1 family protein</fullName>
    </recommendedName>
</protein>
<evidence type="ECO:0000256" key="3">
    <source>
        <dbReference type="ARBA" id="ARBA00022989"/>
    </source>
</evidence>
<dbReference type="GO" id="GO:0016020">
    <property type="term" value="C:membrane"/>
    <property type="evidence" value="ECO:0007669"/>
    <property type="project" value="UniProtKB-SubCell"/>
</dbReference>
<keyword evidence="2 5" id="KW-0812">Transmembrane</keyword>
<keyword evidence="3 5" id="KW-1133">Transmembrane helix</keyword>
<dbReference type="EMBL" id="HBHW01044377">
    <property type="protein sequence ID" value="CAE0066410.1"/>
    <property type="molecule type" value="Transcribed_RNA"/>
</dbReference>
<dbReference type="EMBL" id="HBHW01044366">
    <property type="protein sequence ID" value="CAE0066403.1"/>
    <property type="molecule type" value="Transcribed_RNA"/>
</dbReference>
<evidence type="ECO:0000313" key="8">
    <source>
        <dbReference type="EMBL" id="CAE0066410.1"/>
    </source>
</evidence>
<evidence type="ECO:0000256" key="4">
    <source>
        <dbReference type="ARBA" id="ARBA00023136"/>
    </source>
</evidence>
<comment type="similarity">
    <text evidence="5">Belongs to the PRA1 family.</text>
</comment>
<name>A0A7S3ABN0_9RHOD</name>
<evidence type="ECO:0000256" key="1">
    <source>
        <dbReference type="ARBA" id="ARBA00004141"/>
    </source>
</evidence>
<organism evidence="8">
    <name type="scientific">Rhodosorus marinus</name>
    <dbReference type="NCBI Taxonomy" id="101924"/>
    <lineage>
        <taxon>Eukaryota</taxon>
        <taxon>Rhodophyta</taxon>
        <taxon>Stylonematophyceae</taxon>
        <taxon>Stylonematales</taxon>
        <taxon>Stylonemataceae</taxon>
        <taxon>Rhodosorus</taxon>
    </lineage>
</organism>
<dbReference type="InterPro" id="IPR004895">
    <property type="entry name" value="Prenylated_rab_accept_PRA1"/>
</dbReference>
<keyword evidence="4 5" id="KW-0472">Membrane</keyword>
<proteinExistence type="inferred from homology"/>
<dbReference type="Pfam" id="PF03208">
    <property type="entry name" value="PRA1"/>
    <property type="match status" value="1"/>
</dbReference>
<gene>
    <name evidence="7" type="ORF">RMAR00112_LOCUS34475</name>
    <name evidence="8" type="ORF">RMAR00112_LOCUS34482</name>
    <name evidence="9" type="ORF">RMAR00112_LOCUS34500</name>
</gene>